<dbReference type="RefSeq" id="WP_090321716.1">
    <property type="nucleotide sequence ID" value="NZ_FNOE01000030.1"/>
</dbReference>
<name>A0A1H8TR00_9PROT</name>
<dbReference type="EMBL" id="FODO01000027">
    <property type="protein sequence ID" value="SEO93432.1"/>
    <property type="molecule type" value="Genomic_DNA"/>
</dbReference>
<dbReference type="STRING" id="42354.SAMN05216333_1273"/>
<proteinExistence type="predicted"/>
<dbReference type="Proteomes" id="UP000198814">
    <property type="component" value="Unassembled WGS sequence"/>
</dbReference>
<dbReference type="InterPro" id="IPR032812">
    <property type="entry name" value="SbsA_Ig"/>
</dbReference>
<dbReference type="Pfam" id="PF13205">
    <property type="entry name" value="Big_5"/>
    <property type="match status" value="5"/>
</dbReference>
<sequence>MPPIPAKKSVTYSDPKNAPAIKADDSIELSFRNEVMAGTGDIILSNGSDTRRIAVNDTSQITFSSSKLFGNSVIINPAQDLIPNTHYSIRMDSGVIRDIAGNVNTSIDDPDTLSFNTTDSTPLLLYSNIGNIGRSPFDSDLSAPAELTADNDIWLDFDERMIPGSGNIILSNGSDTRTIDITDASQVTFNDYDGFVTINPAADLIPNTHYHIQIPAGTITDTTGNAYAGNVDSNALGFTVSSAAPAIWWSNLSSESTLKVDSEITFYFNQGIKVGSGDIVISNGSDTRTIDITDTSQVTFTNIFSGAVTIKPTADLIPGTSYTVQMTADAITDDTGHAFDGIEANTMHFTTVASNPWLNGINWVNLYAPMEEITIKADDAITLQFDEAALPSNGEIVISNGIDTRSIDIHDNSQVTFDDYGQVFVKPLQDWILETHYTIQIAAGVVMDSNGNAFAGSADPSGLSFTPVESDPTLSGTNFMASDGEPFVPVSFLWNEQLLLRTDSGIQLQFDEPVTAGNGKITISSDTDTRIIDIRDTNQVKFHEYGDMVISPVENLLPHTHYHIEIATGVITDTAGNPYEGIHDTTALEFTTTDAYFITMTGVGSLDIIGS</sequence>
<evidence type="ECO:0000256" key="1">
    <source>
        <dbReference type="ARBA" id="ARBA00022729"/>
    </source>
</evidence>
<protein>
    <submittedName>
        <fullName evidence="3">Ig-like domain-containing protein</fullName>
    </submittedName>
</protein>
<feature type="domain" description="SbsA Ig-like" evidence="2">
    <location>
        <begin position="148"/>
        <end position="239"/>
    </location>
</feature>
<reference evidence="4" key="1">
    <citation type="submission" date="2016-10" db="EMBL/GenBank/DDBJ databases">
        <authorList>
            <person name="Varghese N."/>
            <person name="Submissions S."/>
        </authorList>
    </citation>
    <scope>NUCLEOTIDE SEQUENCE [LARGE SCALE GENOMIC DNA]</scope>
    <source>
        <strain evidence="4">Nm76</strain>
    </source>
</reference>
<organism evidence="3 4">
    <name type="scientific">Nitrosomonas oligotropha</name>
    <dbReference type="NCBI Taxonomy" id="42354"/>
    <lineage>
        <taxon>Bacteria</taxon>
        <taxon>Pseudomonadati</taxon>
        <taxon>Pseudomonadota</taxon>
        <taxon>Betaproteobacteria</taxon>
        <taxon>Nitrosomonadales</taxon>
        <taxon>Nitrosomonadaceae</taxon>
        <taxon>Nitrosomonas</taxon>
    </lineage>
</organism>
<feature type="domain" description="SbsA Ig-like" evidence="2">
    <location>
        <begin position="375"/>
        <end position="466"/>
    </location>
</feature>
<keyword evidence="1" id="KW-0732">Signal</keyword>
<accession>A0A1H8TR00</accession>
<evidence type="ECO:0000313" key="4">
    <source>
        <dbReference type="Proteomes" id="UP000198814"/>
    </source>
</evidence>
<dbReference type="OrthoDB" id="8550224at2"/>
<gene>
    <name evidence="3" type="ORF">SAMN05216333_1273</name>
</gene>
<dbReference type="AlphaFoldDB" id="A0A1H8TR00"/>
<keyword evidence="4" id="KW-1185">Reference proteome</keyword>
<feature type="domain" description="SbsA Ig-like" evidence="2">
    <location>
        <begin position="502"/>
        <end position="592"/>
    </location>
</feature>
<feature type="domain" description="SbsA Ig-like" evidence="2">
    <location>
        <begin position="245"/>
        <end position="351"/>
    </location>
</feature>
<evidence type="ECO:0000313" key="3">
    <source>
        <dbReference type="EMBL" id="SEO93432.1"/>
    </source>
</evidence>
<feature type="domain" description="SbsA Ig-like" evidence="2">
    <location>
        <begin position="10"/>
        <end position="117"/>
    </location>
</feature>
<evidence type="ECO:0000259" key="2">
    <source>
        <dbReference type="Pfam" id="PF13205"/>
    </source>
</evidence>